<sequence length="282" mass="31329">MPKKVAVVTGSNKGLGFAIVKALCSKFDGTVYLTSRDEKRGQAACEELRNQGLAPAFHHLDVTNEESITKFRDYIKEKYQKIDILVNNAGILFLKDAKEPKAFQAEQTILVNFFALVNFTEAMLPLVRNKGRILNISSSSGHLSRIPSEELRKRISSEDLTLDQLKDLMSSYVEAVKLGKEIEDGWGDFPYVVSKVGVNAYTFMLHRRLNSAEKGITVNCMHPGYVISDMTRGAGSVTPEQGAELALKLLVEPCESCLYVWHEGTVVPWDGPDPRGYIDGKV</sequence>
<dbReference type="PANTHER" id="PTHR43963">
    <property type="entry name" value="CARBONYL REDUCTASE 1-RELATED"/>
    <property type="match status" value="1"/>
</dbReference>
<dbReference type="AlphaFoldDB" id="A0ABD0S892"/>
<dbReference type="PRINTS" id="PR00081">
    <property type="entry name" value="GDHRDH"/>
</dbReference>
<dbReference type="EMBL" id="JBEDNZ010000027">
    <property type="protein sequence ID" value="KAL0810092.1"/>
    <property type="molecule type" value="Genomic_DNA"/>
</dbReference>
<evidence type="ECO:0000256" key="5">
    <source>
        <dbReference type="RuleBase" id="RU000363"/>
    </source>
</evidence>
<keyword evidence="3" id="KW-0560">Oxidoreductase</keyword>
<dbReference type="InterPro" id="IPR020904">
    <property type="entry name" value="Sc_DH/Rdtase_CS"/>
</dbReference>
<dbReference type="PANTHER" id="PTHR43963:SF4">
    <property type="entry name" value="CARBONYL REDUCTASE (NADPH)"/>
    <property type="match status" value="1"/>
</dbReference>
<dbReference type="Pfam" id="PF00106">
    <property type="entry name" value="adh_short"/>
    <property type="match status" value="1"/>
</dbReference>
<dbReference type="InterPro" id="IPR002347">
    <property type="entry name" value="SDR_fam"/>
</dbReference>
<dbReference type="EC" id="1.1.1.184" evidence="4"/>
<evidence type="ECO:0000313" key="6">
    <source>
        <dbReference type="EMBL" id="KAL0810092.1"/>
    </source>
</evidence>
<gene>
    <name evidence="6" type="ORF">ABMA28_010900</name>
</gene>
<comment type="caution">
    <text evidence="6">The sequence shown here is derived from an EMBL/GenBank/DDBJ whole genome shotgun (WGS) entry which is preliminary data.</text>
</comment>
<reference evidence="6 7" key="1">
    <citation type="submission" date="2024-06" db="EMBL/GenBank/DDBJ databases">
        <title>A chromosome-level genome assembly of beet webworm, Loxostege sticticalis.</title>
        <authorList>
            <person name="Zhang Y."/>
        </authorList>
    </citation>
    <scope>NUCLEOTIDE SEQUENCE [LARGE SCALE GENOMIC DNA]</scope>
    <source>
        <strain evidence="6">AQ028</strain>
        <tissue evidence="6">Male pupae</tissue>
    </source>
</reference>
<dbReference type="CDD" id="cd05324">
    <property type="entry name" value="carb_red_PTCR-like_SDR_c"/>
    <property type="match status" value="1"/>
</dbReference>
<keyword evidence="2" id="KW-0521">NADP</keyword>
<proteinExistence type="inferred from homology"/>
<protein>
    <recommendedName>
        <fullName evidence="4">carbonyl reductase (NADPH)</fullName>
        <ecNumber evidence="4">1.1.1.184</ecNumber>
    </recommendedName>
</protein>
<evidence type="ECO:0000256" key="3">
    <source>
        <dbReference type="ARBA" id="ARBA00023002"/>
    </source>
</evidence>
<evidence type="ECO:0000256" key="1">
    <source>
        <dbReference type="ARBA" id="ARBA00006484"/>
    </source>
</evidence>
<dbReference type="PROSITE" id="PS00061">
    <property type="entry name" value="ADH_SHORT"/>
    <property type="match status" value="1"/>
</dbReference>
<dbReference type="GO" id="GO:0004090">
    <property type="term" value="F:carbonyl reductase (NADPH) activity"/>
    <property type="evidence" value="ECO:0007669"/>
    <property type="project" value="UniProtKB-EC"/>
</dbReference>
<comment type="similarity">
    <text evidence="1 5">Belongs to the short-chain dehydrogenases/reductases (SDR) family.</text>
</comment>
<evidence type="ECO:0000256" key="4">
    <source>
        <dbReference type="ARBA" id="ARBA00026118"/>
    </source>
</evidence>
<organism evidence="6 7">
    <name type="scientific">Loxostege sticticalis</name>
    <name type="common">Beet webworm moth</name>
    <dbReference type="NCBI Taxonomy" id="481309"/>
    <lineage>
        <taxon>Eukaryota</taxon>
        <taxon>Metazoa</taxon>
        <taxon>Ecdysozoa</taxon>
        <taxon>Arthropoda</taxon>
        <taxon>Hexapoda</taxon>
        <taxon>Insecta</taxon>
        <taxon>Pterygota</taxon>
        <taxon>Neoptera</taxon>
        <taxon>Endopterygota</taxon>
        <taxon>Lepidoptera</taxon>
        <taxon>Glossata</taxon>
        <taxon>Ditrysia</taxon>
        <taxon>Pyraloidea</taxon>
        <taxon>Crambidae</taxon>
        <taxon>Pyraustinae</taxon>
        <taxon>Loxostege</taxon>
    </lineage>
</organism>
<dbReference type="Gene3D" id="3.40.50.720">
    <property type="entry name" value="NAD(P)-binding Rossmann-like Domain"/>
    <property type="match status" value="1"/>
</dbReference>
<dbReference type="InterPro" id="IPR045313">
    <property type="entry name" value="CBR1-like"/>
</dbReference>
<evidence type="ECO:0000313" key="7">
    <source>
        <dbReference type="Proteomes" id="UP001549921"/>
    </source>
</evidence>
<dbReference type="InterPro" id="IPR036291">
    <property type="entry name" value="NAD(P)-bd_dom_sf"/>
</dbReference>
<dbReference type="Proteomes" id="UP001549921">
    <property type="component" value="Unassembled WGS sequence"/>
</dbReference>
<dbReference type="SUPFAM" id="SSF51735">
    <property type="entry name" value="NAD(P)-binding Rossmann-fold domains"/>
    <property type="match status" value="1"/>
</dbReference>
<name>A0ABD0S892_LOXSC</name>
<dbReference type="PRINTS" id="PR00080">
    <property type="entry name" value="SDRFAMILY"/>
</dbReference>
<evidence type="ECO:0000256" key="2">
    <source>
        <dbReference type="ARBA" id="ARBA00022857"/>
    </source>
</evidence>
<accession>A0ABD0S892</accession>